<dbReference type="RefSeq" id="XP_001884236.1">
    <property type="nucleotide sequence ID" value="XM_001884201.1"/>
</dbReference>
<evidence type="ECO:0000256" key="1">
    <source>
        <dbReference type="SAM" id="MobiDB-lite"/>
    </source>
</evidence>
<evidence type="ECO:0000313" key="2">
    <source>
        <dbReference type="EMBL" id="EDR05271.1"/>
    </source>
</evidence>
<dbReference type="OrthoDB" id="3059994at2759"/>
<organism evidence="3">
    <name type="scientific">Laccaria bicolor (strain S238N-H82 / ATCC MYA-4686)</name>
    <name type="common">Bicoloured deceiver</name>
    <name type="synonym">Laccaria laccata var. bicolor</name>
    <dbReference type="NCBI Taxonomy" id="486041"/>
    <lineage>
        <taxon>Eukaryota</taxon>
        <taxon>Fungi</taxon>
        <taxon>Dikarya</taxon>
        <taxon>Basidiomycota</taxon>
        <taxon>Agaricomycotina</taxon>
        <taxon>Agaricomycetes</taxon>
        <taxon>Agaricomycetidae</taxon>
        <taxon>Agaricales</taxon>
        <taxon>Agaricineae</taxon>
        <taxon>Hydnangiaceae</taxon>
        <taxon>Laccaria</taxon>
    </lineage>
</organism>
<dbReference type="HOGENOM" id="CLU_489208_0_0_1"/>
<evidence type="ECO:0000313" key="3">
    <source>
        <dbReference type="Proteomes" id="UP000001194"/>
    </source>
</evidence>
<dbReference type="Proteomes" id="UP000001194">
    <property type="component" value="Unassembled WGS sequence"/>
</dbReference>
<dbReference type="AlphaFoldDB" id="B0DJV1"/>
<dbReference type="InParanoid" id="B0DJV1"/>
<dbReference type="EMBL" id="DS547114">
    <property type="protein sequence ID" value="EDR05271.1"/>
    <property type="molecule type" value="Genomic_DNA"/>
</dbReference>
<feature type="region of interest" description="Disordered" evidence="1">
    <location>
        <begin position="565"/>
        <end position="587"/>
    </location>
</feature>
<reference evidence="2 3" key="1">
    <citation type="journal article" date="2008" name="Nature">
        <title>The genome of Laccaria bicolor provides insights into mycorrhizal symbiosis.</title>
        <authorList>
            <person name="Martin F."/>
            <person name="Aerts A."/>
            <person name="Ahren D."/>
            <person name="Brun A."/>
            <person name="Danchin E.G.J."/>
            <person name="Duchaussoy F."/>
            <person name="Gibon J."/>
            <person name="Kohler A."/>
            <person name="Lindquist E."/>
            <person name="Pereda V."/>
            <person name="Salamov A."/>
            <person name="Shapiro H.J."/>
            <person name="Wuyts J."/>
            <person name="Blaudez D."/>
            <person name="Buee M."/>
            <person name="Brokstein P."/>
            <person name="Canbaeck B."/>
            <person name="Cohen D."/>
            <person name="Courty P.E."/>
            <person name="Coutinho P.M."/>
            <person name="Delaruelle C."/>
            <person name="Detter J.C."/>
            <person name="Deveau A."/>
            <person name="DiFazio S."/>
            <person name="Duplessis S."/>
            <person name="Fraissinet-Tachet L."/>
            <person name="Lucic E."/>
            <person name="Frey-Klett P."/>
            <person name="Fourrey C."/>
            <person name="Feussner I."/>
            <person name="Gay G."/>
            <person name="Grimwood J."/>
            <person name="Hoegger P.J."/>
            <person name="Jain P."/>
            <person name="Kilaru S."/>
            <person name="Labbe J."/>
            <person name="Lin Y.C."/>
            <person name="Legue V."/>
            <person name="Le Tacon F."/>
            <person name="Marmeisse R."/>
            <person name="Melayah D."/>
            <person name="Montanini B."/>
            <person name="Muratet M."/>
            <person name="Nehls U."/>
            <person name="Niculita-Hirzel H."/>
            <person name="Oudot-Le Secq M.P."/>
            <person name="Peter M."/>
            <person name="Quesneville H."/>
            <person name="Rajashekar B."/>
            <person name="Reich M."/>
            <person name="Rouhier N."/>
            <person name="Schmutz J."/>
            <person name="Yin T."/>
            <person name="Chalot M."/>
            <person name="Henrissat B."/>
            <person name="Kuees U."/>
            <person name="Lucas S."/>
            <person name="Van de Peer Y."/>
            <person name="Podila G.K."/>
            <person name="Polle A."/>
            <person name="Pukkila P.J."/>
            <person name="Richardson P.M."/>
            <person name="Rouze P."/>
            <person name="Sanders I.R."/>
            <person name="Stajich J.E."/>
            <person name="Tunlid A."/>
            <person name="Tuskan G."/>
            <person name="Grigoriev I.V."/>
        </authorList>
    </citation>
    <scope>NUCLEOTIDE SEQUENCE [LARGE SCALE GENOMIC DNA]</scope>
    <source>
        <strain evidence="3">S238N-H82 / ATCC MYA-4686</strain>
    </source>
</reference>
<gene>
    <name evidence="2" type="ORF">LACBIDRAFT_329992</name>
</gene>
<feature type="region of interest" description="Disordered" evidence="1">
    <location>
        <begin position="328"/>
        <end position="398"/>
    </location>
</feature>
<name>B0DJV1_LACBS</name>
<accession>B0DJV1</accession>
<sequence length="587" mass="64417">MWCDALRTFNPNWEVSWAPTIHGTDKQMWIRFPEIRDEQENMIMKITAHFEKLKTPVCSSFTMKTGAGGVILSLACHKHIESIMKLGRVDIPGVLHPLMPQRGRQIEIEDDFELAIMGLTDEIDSVKTILESWLIETFVVNGKSTLAGIRSSPDMSEALVFHMTTWQVATRVLSSTTAKLFNQTFGHKYPTLITPQSIYAINHKGLWRNKTIHKTFNKGSELMNESLKTLQQQINNLKLETWQGMQAMQMEMSTISSNLALLAQSTEIGLSWNLAEVQTVRLMLHPRLVMTNNPREQAEVENIITTMDSKESEIRTQLDGANHDFQTLIGVPPGQLLPPPPSSNSSATLNSGSSAPSTSSAPAAPPGLMCHAPNSAAHPAHKQPQCSSVKRQRTMSEPTEEQVVTANLMAEDGMVVEDTIPATEVSKIPPCQLSASIKCYVLSCIAGVTVWFVSYGQGSEPTLATTNFILYSLNGNGHRIIGAYAPWNPGGTGDVHHFWNDIAQLCLSSPTSWTMAGDFNATVSSLKRGDRRTVVSQATSVDVKLELVSVQSTIKAVHGDFMHQGSSEVGEGQVSNLSGIGRHSDQS</sequence>
<protein>
    <submittedName>
        <fullName evidence="2">Predicted protein</fullName>
    </submittedName>
</protein>
<proteinExistence type="predicted"/>
<keyword evidence="3" id="KW-1185">Reference proteome</keyword>
<feature type="compositionally biased region" description="Low complexity" evidence="1">
    <location>
        <begin position="343"/>
        <end position="362"/>
    </location>
</feature>
<dbReference type="GeneID" id="6079729"/>
<dbReference type="KEGG" id="lbc:LACBIDRAFT_329992"/>